<feature type="transmembrane region" description="Helical" evidence="1">
    <location>
        <begin position="6"/>
        <end position="25"/>
    </location>
</feature>
<dbReference type="RefSeq" id="WP_146532485.1">
    <property type="nucleotide sequence ID" value="NZ_SJPX01000001.1"/>
</dbReference>
<evidence type="ECO:0000313" key="3">
    <source>
        <dbReference type="Proteomes" id="UP000317977"/>
    </source>
</evidence>
<evidence type="ECO:0008006" key="4">
    <source>
        <dbReference type="Google" id="ProtNLM"/>
    </source>
</evidence>
<dbReference type="EMBL" id="SJPX01000001">
    <property type="protein sequence ID" value="TWU57612.1"/>
    <property type="molecule type" value="Genomic_DNA"/>
</dbReference>
<dbReference type="Gene3D" id="3.30.70.100">
    <property type="match status" value="1"/>
</dbReference>
<evidence type="ECO:0000313" key="2">
    <source>
        <dbReference type="EMBL" id="TWU57612.1"/>
    </source>
</evidence>
<proteinExistence type="predicted"/>
<comment type="caution">
    <text evidence="2">The sequence shown here is derived from an EMBL/GenBank/DDBJ whole genome shotgun (WGS) entry which is preliminary data.</text>
</comment>
<dbReference type="OrthoDB" id="291224at2"/>
<dbReference type="GO" id="GO:0046872">
    <property type="term" value="F:metal ion binding"/>
    <property type="evidence" value="ECO:0007669"/>
    <property type="project" value="InterPro"/>
</dbReference>
<protein>
    <recommendedName>
        <fullName evidence="4">HMA domain-containing protein</fullName>
    </recommendedName>
</protein>
<keyword evidence="1" id="KW-0812">Transmembrane</keyword>
<reference evidence="2 3" key="1">
    <citation type="submission" date="2019-02" db="EMBL/GenBank/DDBJ databases">
        <title>Deep-cultivation of Planctomycetes and their phenomic and genomic characterization uncovers novel biology.</title>
        <authorList>
            <person name="Wiegand S."/>
            <person name="Jogler M."/>
            <person name="Boedeker C."/>
            <person name="Pinto D."/>
            <person name="Vollmers J."/>
            <person name="Rivas-Marin E."/>
            <person name="Kohn T."/>
            <person name="Peeters S.H."/>
            <person name="Heuer A."/>
            <person name="Rast P."/>
            <person name="Oberbeckmann S."/>
            <person name="Bunk B."/>
            <person name="Jeske O."/>
            <person name="Meyerdierks A."/>
            <person name="Storesund J.E."/>
            <person name="Kallscheuer N."/>
            <person name="Luecker S."/>
            <person name="Lage O.M."/>
            <person name="Pohl T."/>
            <person name="Merkel B.J."/>
            <person name="Hornburger P."/>
            <person name="Mueller R.-W."/>
            <person name="Bruemmer F."/>
            <person name="Labrenz M."/>
            <person name="Spormann A.M."/>
            <person name="Op Den Camp H."/>
            <person name="Overmann J."/>
            <person name="Amann R."/>
            <person name="Jetten M.S.M."/>
            <person name="Mascher T."/>
            <person name="Medema M.H."/>
            <person name="Devos D.P."/>
            <person name="Kaster A.-K."/>
            <person name="Ovreas L."/>
            <person name="Rohde M."/>
            <person name="Galperin M.Y."/>
            <person name="Jogler C."/>
        </authorList>
    </citation>
    <scope>NUCLEOTIDE SEQUENCE [LARGE SCALE GENOMIC DNA]</scope>
    <source>
        <strain evidence="2 3">Poly59</strain>
    </source>
</reference>
<organism evidence="2 3">
    <name type="scientific">Rubripirellula reticaptiva</name>
    <dbReference type="NCBI Taxonomy" id="2528013"/>
    <lineage>
        <taxon>Bacteria</taxon>
        <taxon>Pseudomonadati</taxon>
        <taxon>Planctomycetota</taxon>
        <taxon>Planctomycetia</taxon>
        <taxon>Pirellulales</taxon>
        <taxon>Pirellulaceae</taxon>
        <taxon>Rubripirellula</taxon>
    </lineage>
</organism>
<gene>
    <name evidence="2" type="ORF">Poly59_05190</name>
</gene>
<sequence>MRGIAYIIAVIAAVGIMIGIGSLPVDSTPANDGLGSAEAAVVTQVAAMAESGTLTLSVPEMMCPFSCYPRVKKTLEGTALVTSVELAPQKVEGEIDNRQVIVNYDAGFKLDDALEMLKEEGFNKNEMVQ</sequence>
<dbReference type="SUPFAM" id="SSF55008">
    <property type="entry name" value="HMA, heavy metal-associated domain"/>
    <property type="match status" value="1"/>
</dbReference>
<keyword evidence="1" id="KW-0472">Membrane</keyword>
<dbReference type="AlphaFoldDB" id="A0A5C6F9Q9"/>
<evidence type="ECO:0000256" key="1">
    <source>
        <dbReference type="SAM" id="Phobius"/>
    </source>
</evidence>
<keyword evidence="1" id="KW-1133">Transmembrane helix</keyword>
<keyword evidence="3" id="KW-1185">Reference proteome</keyword>
<dbReference type="InterPro" id="IPR036163">
    <property type="entry name" value="HMA_dom_sf"/>
</dbReference>
<name>A0A5C6F9Q9_9BACT</name>
<accession>A0A5C6F9Q9</accession>
<dbReference type="Proteomes" id="UP000317977">
    <property type="component" value="Unassembled WGS sequence"/>
</dbReference>